<keyword evidence="3" id="KW-0460">Magnesium</keyword>
<keyword evidence="2 5" id="KW-0548">Nucleotidyltransferase</keyword>
<accession>A0A6M8HJY9</accession>
<dbReference type="KEGG" id="lck:HN018_01535"/>
<dbReference type="RefSeq" id="WP_171836163.1">
    <property type="nucleotide sequence ID" value="NZ_CP053708.1"/>
</dbReference>
<dbReference type="AlphaFoldDB" id="A0A6M8HJY9"/>
<protein>
    <submittedName>
        <fullName evidence="5">Phosphocholine cytidylyltransferase family protein</fullName>
    </submittedName>
</protein>
<keyword evidence="6" id="KW-1185">Reference proteome</keyword>
<dbReference type="Pfam" id="PF12804">
    <property type="entry name" value="NTP_transf_3"/>
    <property type="match status" value="1"/>
</dbReference>
<dbReference type="PANTHER" id="PTHR43584:SF8">
    <property type="entry name" value="N-ACETYLMURAMATE ALPHA-1-PHOSPHATE URIDYLYLTRANSFERASE"/>
    <property type="match status" value="1"/>
</dbReference>
<evidence type="ECO:0000259" key="4">
    <source>
        <dbReference type="Pfam" id="PF12804"/>
    </source>
</evidence>
<evidence type="ECO:0000256" key="1">
    <source>
        <dbReference type="ARBA" id="ARBA00022679"/>
    </source>
</evidence>
<dbReference type="GO" id="GO:0016779">
    <property type="term" value="F:nucleotidyltransferase activity"/>
    <property type="evidence" value="ECO:0007669"/>
    <property type="project" value="UniProtKB-KW"/>
</dbReference>
<dbReference type="InterPro" id="IPR029044">
    <property type="entry name" value="Nucleotide-diphossugar_trans"/>
</dbReference>
<name>A0A6M8HJY9_9PROT</name>
<dbReference type="Proteomes" id="UP000500767">
    <property type="component" value="Chromosome"/>
</dbReference>
<gene>
    <name evidence="5" type="ORF">HN018_01535</name>
</gene>
<dbReference type="Gene3D" id="3.90.550.10">
    <property type="entry name" value="Spore Coat Polysaccharide Biosynthesis Protein SpsA, Chain A"/>
    <property type="match status" value="1"/>
</dbReference>
<dbReference type="InterPro" id="IPR025877">
    <property type="entry name" value="MobA-like_NTP_Trfase"/>
</dbReference>
<proteinExistence type="predicted"/>
<sequence length="269" mass="28883">MSLRPHAWAPPPVLILAAGRGRRLSGTDGPASGIPKILLPFGGRTLLQRHLERLAQAGAGPVHLVVGYQAHLIEAELERLGRRDSVTLIHNPDWHEGSIVSLDAGRAVVENGGPVVLMDADVLYGQAMIERLFGSTHPAVLLLDREIEPGDEPVRICVDADGRIVDFAKQPDAPHLWYGESVGFFRFSADIAASLALRVHATVSGGGRMIEYEEPIRALIRDDASRAGASASPMFGFEDVSGLPWTEIDFMEDVVKAEALLPLLDGGAA</sequence>
<dbReference type="PANTHER" id="PTHR43584">
    <property type="entry name" value="NUCLEOTIDYL TRANSFERASE"/>
    <property type="match status" value="1"/>
</dbReference>
<feature type="domain" description="MobA-like NTP transferase" evidence="4">
    <location>
        <begin position="13"/>
        <end position="136"/>
    </location>
</feature>
<dbReference type="InterPro" id="IPR050065">
    <property type="entry name" value="GlmU-like"/>
</dbReference>
<organism evidence="5 6">
    <name type="scientific">Lichenicola cladoniae</name>
    <dbReference type="NCBI Taxonomy" id="1484109"/>
    <lineage>
        <taxon>Bacteria</taxon>
        <taxon>Pseudomonadati</taxon>
        <taxon>Pseudomonadota</taxon>
        <taxon>Alphaproteobacteria</taxon>
        <taxon>Acetobacterales</taxon>
        <taxon>Acetobacteraceae</taxon>
        <taxon>Lichenicola</taxon>
    </lineage>
</organism>
<evidence type="ECO:0000256" key="3">
    <source>
        <dbReference type="ARBA" id="ARBA00022842"/>
    </source>
</evidence>
<dbReference type="SUPFAM" id="SSF53448">
    <property type="entry name" value="Nucleotide-diphospho-sugar transferases"/>
    <property type="match status" value="1"/>
</dbReference>
<dbReference type="EMBL" id="CP053708">
    <property type="protein sequence ID" value="QKE88906.1"/>
    <property type="molecule type" value="Genomic_DNA"/>
</dbReference>
<reference evidence="5 6" key="1">
    <citation type="journal article" date="2014" name="World J. Microbiol. Biotechnol.">
        <title>Biodiversity and physiological characteristics of Antarctic and Arctic lichens-associated bacteria.</title>
        <authorList>
            <person name="Lee Y.M."/>
            <person name="Kim E.H."/>
            <person name="Lee H.K."/>
            <person name="Hong S.G."/>
        </authorList>
    </citation>
    <scope>NUCLEOTIDE SEQUENCE [LARGE SCALE GENOMIC DNA]</scope>
    <source>
        <strain evidence="5 6">PAMC 26569</strain>
    </source>
</reference>
<evidence type="ECO:0000313" key="6">
    <source>
        <dbReference type="Proteomes" id="UP000500767"/>
    </source>
</evidence>
<evidence type="ECO:0000256" key="2">
    <source>
        <dbReference type="ARBA" id="ARBA00022695"/>
    </source>
</evidence>
<evidence type="ECO:0000313" key="5">
    <source>
        <dbReference type="EMBL" id="QKE88906.1"/>
    </source>
</evidence>
<dbReference type="CDD" id="cd02523">
    <property type="entry name" value="PC_cytidylyltransferase"/>
    <property type="match status" value="1"/>
</dbReference>
<keyword evidence="1 5" id="KW-0808">Transferase</keyword>